<feature type="domain" description="Glycosyltransferase subfamily 4-like N-terminal" evidence="5">
    <location>
        <begin position="44"/>
        <end position="183"/>
    </location>
</feature>
<feature type="domain" description="Glycosyltransferase subfamily 4-like N-terminal" evidence="5">
    <location>
        <begin position="404"/>
        <end position="576"/>
    </location>
</feature>
<dbReference type="RefSeq" id="WP_171156076.1">
    <property type="nucleotide sequence ID" value="NZ_JABENB010000002.1"/>
</dbReference>
<keyword evidence="3 6" id="KW-0808">Transferase</keyword>
<evidence type="ECO:0000259" key="5">
    <source>
        <dbReference type="Pfam" id="PF13439"/>
    </source>
</evidence>
<dbReference type="EMBL" id="JABENB010000002">
    <property type="protein sequence ID" value="NNG40090.1"/>
    <property type="molecule type" value="Genomic_DNA"/>
</dbReference>
<dbReference type="GO" id="GO:1901137">
    <property type="term" value="P:carbohydrate derivative biosynthetic process"/>
    <property type="evidence" value="ECO:0007669"/>
    <property type="project" value="UniProtKB-ARBA"/>
</dbReference>
<evidence type="ECO:0000256" key="2">
    <source>
        <dbReference type="ARBA" id="ARBA00022676"/>
    </source>
</evidence>
<evidence type="ECO:0000256" key="3">
    <source>
        <dbReference type="ARBA" id="ARBA00022679"/>
    </source>
</evidence>
<dbReference type="SUPFAM" id="SSF53756">
    <property type="entry name" value="UDP-Glycosyltransferase/glycogen phosphorylase"/>
    <property type="match status" value="2"/>
</dbReference>
<dbReference type="AlphaFoldDB" id="A0A849AP38"/>
<sequence length="755" mass="81870">MTRVALLFHTPQLGGAELGSARMLRALPDDVTVECVVLGDGPLVDLLRADGHRVHVVPADDALVARTREQTSRVRAVTGAFRALPTVCRVTRLIRRLDVDVVSSTSLKSALLSVPVARLTCLPLVWHLHDRIAPDYLPRHLVRLVRALARWAPKVVVANSAASARTLPGVRSLVVVHPGLEPEQIADDPRPTPSGAPVIGMVGRLSETKGQRELVQALPAVLAAHPRARLRLVGSAMFGQDGYEEELRAEVDALGLTDTVSFTGQVEADDIPAALAGFSVAVHASPVPEPFGQVVTEAMAQGVPVVATAAGGTLEIVAPTDVAFDRPLGLLTPPGNVPALADAMIAVLDDRQDAERRARRAHDYVQRRFTIQRSADQLAEVWRGAATRGRPPVAIGHDYVTQRGGAEHVAMAIAEAFPGAPVHTMLYEPSGSFPGFRSLPMRAGALNRVRTFREHHRRSSPFLPFVAPLTRVDADVSVLSTSGWAHAFRVSGRSVVYCHSPARWLYQTGAYFGGLSWKSPMTLSLLAFRPILRRWDRWAAQRADRYVVNSRAVQAEVRAIYGIDAEVLSPPYGVDPEGVRSRPDGVDGEFFLLVSRLMPYKHVDRVVEAFRGTPYRLVIVGAGPERAAIEQLLPANVTLLSDIDDAQLRWLYAAARALVAASLEDFGLTPVEAAVFGTPTIALRARGYLDTVVEGETGLFFDEPTPAAIASAVQRALAVDWDEERIRRHAEQFSPQTFAARMRALVDDLGRSAPA</sequence>
<dbReference type="InterPro" id="IPR050194">
    <property type="entry name" value="Glycosyltransferase_grp1"/>
</dbReference>
<reference evidence="6 7" key="1">
    <citation type="submission" date="2020-05" db="EMBL/GenBank/DDBJ databases">
        <title>Flexivirga sp. ID2601S isolated from air conditioner.</title>
        <authorList>
            <person name="Kim D.H."/>
        </authorList>
    </citation>
    <scope>NUCLEOTIDE SEQUENCE [LARGE SCALE GENOMIC DNA]</scope>
    <source>
        <strain evidence="6 7">ID2601S</strain>
    </source>
</reference>
<evidence type="ECO:0000256" key="1">
    <source>
        <dbReference type="ARBA" id="ARBA00021292"/>
    </source>
</evidence>
<dbReference type="Pfam" id="PF00534">
    <property type="entry name" value="Glycos_transf_1"/>
    <property type="match status" value="2"/>
</dbReference>
<feature type="domain" description="Glycosyl transferase family 1" evidence="4">
    <location>
        <begin position="587"/>
        <end position="731"/>
    </location>
</feature>
<dbReference type="GO" id="GO:0016758">
    <property type="term" value="F:hexosyltransferase activity"/>
    <property type="evidence" value="ECO:0007669"/>
    <property type="project" value="TreeGrafter"/>
</dbReference>
<dbReference type="Proteomes" id="UP000557772">
    <property type="component" value="Unassembled WGS sequence"/>
</dbReference>
<keyword evidence="2" id="KW-0328">Glycosyltransferase</keyword>
<accession>A0A849AP38</accession>
<evidence type="ECO:0000313" key="7">
    <source>
        <dbReference type="Proteomes" id="UP000557772"/>
    </source>
</evidence>
<dbReference type="InterPro" id="IPR028098">
    <property type="entry name" value="Glyco_trans_4-like_N"/>
</dbReference>
<dbReference type="InterPro" id="IPR001296">
    <property type="entry name" value="Glyco_trans_1"/>
</dbReference>
<protein>
    <recommendedName>
        <fullName evidence="1">D-inositol 3-phosphate glycosyltransferase</fullName>
    </recommendedName>
</protein>
<evidence type="ECO:0000259" key="4">
    <source>
        <dbReference type="Pfam" id="PF00534"/>
    </source>
</evidence>
<evidence type="ECO:0000313" key="6">
    <source>
        <dbReference type="EMBL" id="NNG40090.1"/>
    </source>
</evidence>
<dbReference type="PANTHER" id="PTHR45947">
    <property type="entry name" value="SULFOQUINOVOSYL TRANSFERASE SQD2"/>
    <property type="match status" value="1"/>
</dbReference>
<feature type="domain" description="Glycosyl transferase family 1" evidence="4">
    <location>
        <begin position="191"/>
        <end position="361"/>
    </location>
</feature>
<proteinExistence type="predicted"/>
<dbReference type="Pfam" id="PF13439">
    <property type="entry name" value="Glyco_transf_4"/>
    <property type="match status" value="2"/>
</dbReference>
<dbReference type="CDD" id="cd03801">
    <property type="entry name" value="GT4_PimA-like"/>
    <property type="match status" value="1"/>
</dbReference>
<keyword evidence="7" id="KW-1185">Reference proteome</keyword>
<organism evidence="6 7">
    <name type="scientific">Flexivirga aerilata</name>
    <dbReference type="NCBI Taxonomy" id="1656889"/>
    <lineage>
        <taxon>Bacteria</taxon>
        <taxon>Bacillati</taxon>
        <taxon>Actinomycetota</taxon>
        <taxon>Actinomycetes</taxon>
        <taxon>Micrococcales</taxon>
        <taxon>Dermacoccaceae</taxon>
        <taxon>Flexivirga</taxon>
    </lineage>
</organism>
<gene>
    <name evidence="6" type="ORF">HJ588_12535</name>
</gene>
<comment type="caution">
    <text evidence="6">The sequence shown here is derived from an EMBL/GenBank/DDBJ whole genome shotgun (WGS) entry which is preliminary data.</text>
</comment>
<name>A0A849AP38_9MICO</name>
<dbReference type="Gene3D" id="3.40.50.2000">
    <property type="entry name" value="Glycogen Phosphorylase B"/>
    <property type="match status" value="4"/>
</dbReference>
<dbReference type="PANTHER" id="PTHR45947:SF3">
    <property type="entry name" value="SULFOQUINOVOSYL TRANSFERASE SQD2"/>
    <property type="match status" value="1"/>
</dbReference>